<sequence>MLLALDNEWEMIGNRTRRGSIQLVAYFTAHFPGQGSTAKFDEGGYPFNPAGTSGKRDFGTWKALRATGERRLTEPDIAEDASLLPHEESLLRATHSTGCGPGRSLLGPCAGNNTNTNTIIASCTRLPSVPYLYSRAPDSSTEYMTHIAVTGTATLSTMAMQAGIRIESLVVLIGVCADLVTSFERRSRIHPLHSPSRYPSVASVGRMTWRGQTQRRMGMASEYDAKLSAYDIDVDVSHSHMPHFILEWLSVFDVQLLEIDANLRKIMLNVKPINLARFGKCLRSLVVVMRKASKIVIGTMRLRMSRIAAA</sequence>
<evidence type="ECO:0000313" key="1">
    <source>
        <dbReference type="EMBL" id="PBK64940.1"/>
    </source>
</evidence>
<dbReference type="AlphaFoldDB" id="A0A2H3B5G6"/>
<gene>
    <name evidence="1" type="ORF">ARMSODRAFT_978634</name>
</gene>
<dbReference type="Proteomes" id="UP000218334">
    <property type="component" value="Unassembled WGS sequence"/>
</dbReference>
<proteinExistence type="predicted"/>
<name>A0A2H3B5G6_9AGAR</name>
<evidence type="ECO:0000313" key="2">
    <source>
        <dbReference type="Proteomes" id="UP000218334"/>
    </source>
</evidence>
<organism evidence="1 2">
    <name type="scientific">Armillaria solidipes</name>
    <dbReference type="NCBI Taxonomy" id="1076256"/>
    <lineage>
        <taxon>Eukaryota</taxon>
        <taxon>Fungi</taxon>
        <taxon>Dikarya</taxon>
        <taxon>Basidiomycota</taxon>
        <taxon>Agaricomycotina</taxon>
        <taxon>Agaricomycetes</taxon>
        <taxon>Agaricomycetidae</taxon>
        <taxon>Agaricales</taxon>
        <taxon>Marasmiineae</taxon>
        <taxon>Physalacriaceae</taxon>
        <taxon>Armillaria</taxon>
    </lineage>
</organism>
<accession>A0A2H3B5G6</accession>
<protein>
    <submittedName>
        <fullName evidence="1">Uncharacterized protein</fullName>
    </submittedName>
</protein>
<reference evidence="2" key="1">
    <citation type="journal article" date="2017" name="Nat. Ecol. Evol.">
        <title>Genome expansion and lineage-specific genetic innovations in the forest pathogenic fungi Armillaria.</title>
        <authorList>
            <person name="Sipos G."/>
            <person name="Prasanna A.N."/>
            <person name="Walter M.C."/>
            <person name="O'Connor E."/>
            <person name="Balint B."/>
            <person name="Krizsan K."/>
            <person name="Kiss B."/>
            <person name="Hess J."/>
            <person name="Varga T."/>
            <person name="Slot J."/>
            <person name="Riley R."/>
            <person name="Boka B."/>
            <person name="Rigling D."/>
            <person name="Barry K."/>
            <person name="Lee J."/>
            <person name="Mihaltcheva S."/>
            <person name="LaButti K."/>
            <person name="Lipzen A."/>
            <person name="Waldron R."/>
            <person name="Moloney N.M."/>
            <person name="Sperisen C."/>
            <person name="Kredics L."/>
            <person name="Vagvoelgyi C."/>
            <person name="Patrignani A."/>
            <person name="Fitzpatrick D."/>
            <person name="Nagy I."/>
            <person name="Doyle S."/>
            <person name="Anderson J.B."/>
            <person name="Grigoriev I.V."/>
            <person name="Gueldener U."/>
            <person name="Muensterkoetter M."/>
            <person name="Nagy L.G."/>
        </authorList>
    </citation>
    <scope>NUCLEOTIDE SEQUENCE [LARGE SCALE GENOMIC DNA]</scope>
    <source>
        <strain evidence="2">28-4</strain>
    </source>
</reference>
<keyword evidence="2" id="KW-1185">Reference proteome</keyword>
<dbReference type="EMBL" id="KZ293448">
    <property type="protein sequence ID" value="PBK64940.1"/>
    <property type="molecule type" value="Genomic_DNA"/>
</dbReference>